<dbReference type="CDD" id="cd00984">
    <property type="entry name" value="DnaB_C"/>
    <property type="match status" value="1"/>
</dbReference>
<keyword evidence="5 12" id="KW-0378">Hydrolase</keyword>
<comment type="catalytic activity">
    <reaction evidence="10 12">
        <text>ATP + H2O = ADP + phosphate + H(+)</text>
        <dbReference type="Rhea" id="RHEA:13065"/>
        <dbReference type="ChEBI" id="CHEBI:15377"/>
        <dbReference type="ChEBI" id="CHEBI:15378"/>
        <dbReference type="ChEBI" id="CHEBI:30616"/>
        <dbReference type="ChEBI" id="CHEBI:43474"/>
        <dbReference type="ChEBI" id="CHEBI:456216"/>
        <dbReference type="EC" id="5.6.2.3"/>
    </reaction>
</comment>
<evidence type="ECO:0000256" key="3">
    <source>
        <dbReference type="ARBA" id="ARBA00022705"/>
    </source>
</evidence>
<dbReference type="InterPro" id="IPR027417">
    <property type="entry name" value="P-loop_NTPase"/>
</dbReference>
<gene>
    <name evidence="14" type="primary">dnaB</name>
    <name evidence="14" type="ORF">ACFOYY_41435</name>
</gene>
<keyword evidence="7 12" id="KW-0067">ATP-binding</keyword>
<evidence type="ECO:0000313" key="14">
    <source>
        <dbReference type="EMBL" id="MFC3986653.1"/>
    </source>
</evidence>
<evidence type="ECO:0000256" key="12">
    <source>
        <dbReference type="RuleBase" id="RU362085"/>
    </source>
</evidence>
<accession>A0ABV8FD62</accession>
<keyword evidence="2 12" id="KW-0639">Primosome</keyword>
<evidence type="ECO:0000256" key="7">
    <source>
        <dbReference type="ARBA" id="ARBA00022840"/>
    </source>
</evidence>
<sequence length="451" mass="49958">MSIDQTPFVDETPPTRLPRHDLSAEQAVLGAVMMSPRALDDVVGQLRTADFYRPAHRIIYDTILRLSREDEPYDAVAVGSALVNAGDLPRVGGASYLHTLVADFPVAAQASYYAKIVRREARMRTLAEVGQRLAQMGLEGNSENVDAYLEEAHRQLVSHEETTADPPLIGEALLEFLDELENGTAEEAKIPAPYKDLDNLLDGFRPGQLIVIGARPSVGKSVVATDIARAAAIKHRAPVFFASLEMSRMELTKRIVAAEAQIGQHLLHKDRMTPESWERITKIMDRVSGAPMALDASPHVTLTSIRASLRRMQRRTDVEPPRMLVVDYLQLMGSTSKAENRQVQVSELSRGLKLIAKEFSIPVIMLSQLNRNPEQRQDKKPAVSDLRESGALEQDADIVILLHREDVYDKETPRAGEMEIIVGKNRNGPTATIHAAFQGHYSRVVDMAPDS</sequence>
<dbReference type="Gene3D" id="3.40.50.300">
    <property type="entry name" value="P-loop containing nucleotide triphosphate hydrolases"/>
    <property type="match status" value="1"/>
</dbReference>
<evidence type="ECO:0000256" key="2">
    <source>
        <dbReference type="ARBA" id="ARBA00022515"/>
    </source>
</evidence>
<dbReference type="RefSeq" id="WP_386197022.1">
    <property type="nucleotide sequence ID" value="NZ_JBHSBC010000063.1"/>
</dbReference>
<keyword evidence="6 12" id="KW-0347">Helicase</keyword>
<dbReference type="NCBIfam" id="TIGR00665">
    <property type="entry name" value="DnaB"/>
    <property type="match status" value="1"/>
</dbReference>
<feature type="domain" description="SF4 helicase" evidence="13">
    <location>
        <begin position="183"/>
        <end position="451"/>
    </location>
</feature>
<dbReference type="Proteomes" id="UP001595698">
    <property type="component" value="Unassembled WGS sequence"/>
</dbReference>
<dbReference type="Pfam" id="PF03796">
    <property type="entry name" value="DnaB_C"/>
    <property type="match status" value="1"/>
</dbReference>
<comment type="function">
    <text evidence="12">The main replicative DNA helicase, it participates in initiation and elongation during chromosome replication. Travels ahead of the DNA replisome, separating dsDNA into templates for DNA synthesis. A processive ATP-dependent 5'-3' DNA helicase it has DNA-dependent ATPase activity.</text>
</comment>
<name>A0ABV8FD62_9ACTN</name>
<dbReference type="InterPro" id="IPR007692">
    <property type="entry name" value="DNA_helicase_DnaB"/>
</dbReference>
<evidence type="ECO:0000256" key="1">
    <source>
        <dbReference type="ARBA" id="ARBA00008428"/>
    </source>
</evidence>
<dbReference type="GO" id="GO:0004386">
    <property type="term" value="F:helicase activity"/>
    <property type="evidence" value="ECO:0007669"/>
    <property type="project" value="UniProtKB-KW"/>
</dbReference>
<keyword evidence="8 12" id="KW-0238">DNA-binding</keyword>
<evidence type="ECO:0000256" key="9">
    <source>
        <dbReference type="ARBA" id="ARBA00023235"/>
    </source>
</evidence>
<evidence type="ECO:0000256" key="4">
    <source>
        <dbReference type="ARBA" id="ARBA00022741"/>
    </source>
</evidence>
<dbReference type="SUPFAM" id="SSF52540">
    <property type="entry name" value="P-loop containing nucleoside triphosphate hydrolases"/>
    <property type="match status" value="1"/>
</dbReference>
<comment type="caution">
    <text evidence="14">The sequence shown here is derived from an EMBL/GenBank/DDBJ whole genome shotgun (WGS) entry which is preliminary data.</text>
</comment>
<dbReference type="Pfam" id="PF00772">
    <property type="entry name" value="DnaB"/>
    <property type="match status" value="1"/>
</dbReference>
<evidence type="ECO:0000256" key="11">
    <source>
        <dbReference type="NCBIfam" id="TIGR00665"/>
    </source>
</evidence>
<keyword evidence="4 12" id="KW-0547">Nucleotide-binding</keyword>
<evidence type="ECO:0000259" key="13">
    <source>
        <dbReference type="PROSITE" id="PS51199"/>
    </source>
</evidence>
<evidence type="ECO:0000256" key="8">
    <source>
        <dbReference type="ARBA" id="ARBA00023125"/>
    </source>
</evidence>
<dbReference type="EMBL" id="JBHSBC010000063">
    <property type="protein sequence ID" value="MFC3986653.1"/>
    <property type="molecule type" value="Genomic_DNA"/>
</dbReference>
<dbReference type="PANTHER" id="PTHR30153:SF2">
    <property type="entry name" value="REPLICATIVE DNA HELICASE"/>
    <property type="match status" value="1"/>
</dbReference>
<evidence type="ECO:0000256" key="5">
    <source>
        <dbReference type="ARBA" id="ARBA00022801"/>
    </source>
</evidence>
<keyword evidence="3 12" id="KW-0235">DNA replication</keyword>
<dbReference type="PANTHER" id="PTHR30153">
    <property type="entry name" value="REPLICATIVE DNA HELICASE DNAB"/>
    <property type="match status" value="1"/>
</dbReference>
<dbReference type="InterPro" id="IPR007693">
    <property type="entry name" value="DNA_helicase_DnaB-like_N"/>
</dbReference>
<dbReference type="InterPro" id="IPR016136">
    <property type="entry name" value="DNA_helicase_N/primase_C"/>
</dbReference>
<reference evidence="15" key="1">
    <citation type="journal article" date="2019" name="Int. J. Syst. Evol. Microbiol.">
        <title>The Global Catalogue of Microorganisms (GCM) 10K type strain sequencing project: providing services to taxonomists for standard genome sequencing and annotation.</title>
        <authorList>
            <consortium name="The Broad Institute Genomics Platform"/>
            <consortium name="The Broad Institute Genome Sequencing Center for Infectious Disease"/>
            <person name="Wu L."/>
            <person name="Ma J."/>
        </authorList>
    </citation>
    <scope>NUCLEOTIDE SEQUENCE [LARGE SCALE GENOMIC DNA]</scope>
    <source>
        <strain evidence="15">TBRC 7912</strain>
    </source>
</reference>
<dbReference type="Gene3D" id="1.10.860.10">
    <property type="entry name" value="DNAb Helicase, Chain A"/>
    <property type="match status" value="1"/>
</dbReference>
<dbReference type="EC" id="5.6.2.3" evidence="11 12"/>
<evidence type="ECO:0000313" key="15">
    <source>
        <dbReference type="Proteomes" id="UP001595698"/>
    </source>
</evidence>
<evidence type="ECO:0000256" key="6">
    <source>
        <dbReference type="ARBA" id="ARBA00022806"/>
    </source>
</evidence>
<dbReference type="PROSITE" id="PS51199">
    <property type="entry name" value="SF4_HELICASE"/>
    <property type="match status" value="1"/>
</dbReference>
<dbReference type="InterPro" id="IPR036185">
    <property type="entry name" value="DNA_heli_DnaB-like_N_sf"/>
</dbReference>
<evidence type="ECO:0000256" key="10">
    <source>
        <dbReference type="ARBA" id="ARBA00048954"/>
    </source>
</evidence>
<keyword evidence="15" id="KW-1185">Reference proteome</keyword>
<dbReference type="SUPFAM" id="SSF48024">
    <property type="entry name" value="N-terminal domain of DnaB helicase"/>
    <property type="match status" value="1"/>
</dbReference>
<organism evidence="14 15">
    <name type="scientific">Streptosporangium jomthongense</name>
    <dbReference type="NCBI Taxonomy" id="1193683"/>
    <lineage>
        <taxon>Bacteria</taxon>
        <taxon>Bacillati</taxon>
        <taxon>Actinomycetota</taxon>
        <taxon>Actinomycetes</taxon>
        <taxon>Streptosporangiales</taxon>
        <taxon>Streptosporangiaceae</taxon>
        <taxon>Streptosporangium</taxon>
    </lineage>
</organism>
<comment type="similarity">
    <text evidence="1 12">Belongs to the helicase family. DnaB subfamily.</text>
</comment>
<keyword evidence="9" id="KW-0413">Isomerase</keyword>
<protein>
    <recommendedName>
        <fullName evidence="11 12">Replicative DNA helicase</fullName>
        <ecNumber evidence="11 12">5.6.2.3</ecNumber>
    </recommendedName>
</protein>
<proteinExistence type="inferred from homology"/>
<dbReference type="InterPro" id="IPR007694">
    <property type="entry name" value="DNA_helicase_DnaB-like_C"/>
</dbReference>